<dbReference type="PANTHER" id="PTHR31751">
    <property type="entry name" value="SI:CH211-108C17.2-RELATED-RELATED"/>
    <property type="match status" value="1"/>
</dbReference>
<reference evidence="1 2" key="1">
    <citation type="submission" date="2023-02" db="EMBL/GenBank/DDBJ databases">
        <title>LHISI_Scaffold_Assembly.</title>
        <authorList>
            <person name="Stuart O.P."/>
            <person name="Cleave R."/>
            <person name="Magrath M.J.L."/>
            <person name="Mikheyev A.S."/>
        </authorList>
    </citation>
    <scope>NUCLEOTIDE SEQUENCE [LARGE SCALE GENOMIC DNA]</scope>
    <source>
        <strain evidence="1">Daus_M_001</strain>
        <tissue evidence="1">Leg muscle</tissue>
    </source>
</reference>
<dbReference type="EMBL" id="JARBHB010000005">
    <property type="protein sequence ID" value="KAJ8883721.1"/>
    <property type="molecule type" value="Genomic_DNA"/>
</dbReference>
<evidence type="ECO:0000313" key="2">
    <source>
        <dbReference type="Proteomes" id="UP001159363"/>
    </source>
</evidence>
<organism evidence="1 2">
    <name type="scientific">Dryococelus australis</name>
    <dbReference type="NCBI Taxonomy" id="614101"/>
    <lineage>
        <taxon>Eukaryota</taxon>
        <taxon>Metazoa</taxon>
        <taxon>Ecdysozoa</taxon>
        <taxon>Arthropoda</taxon>
        <taxon>Hexapoda</taxon>
        <taxon>Insecta</taxon>
        <taxon>Pterygota</taxon>
        <taxon>Neoptera</taxon>
        <taxon>Polyneoptera</taxon>
        <taxon>Phasmatodea</taxon>
        <taxon>Verophasmatodea</taxon>
        <taxon>Anareolatae</taxon>
        <taxon>Phasmatidae</taxon>
        <taxon>Eurycanthinae</taxon>
        <taxon>Dryococelus</taxon>
    </lineage>
</organism>
<evidence type="ECO:0000313" key="1">
    <source>
        <dbReference type="EMBL" id="KAJ8883721.1"/>
    </source>
</evidence>
<comment type="caution">
    <text evidence="1">The sequence shown here is derived from an EMBL/GenBank/DDBJ whole genome shotgun (WGS) entry which is preliminary data.</text>
</comment>
<gene>
    <name evidence="1" type="ORF">PR048_015575</name>
</gene>
<name>A0ABQ9HHB3_9NEOP</name>
<dbReference type="PANTHER" id="PTHR31751:SF42">
    <property type="entry name" value="PROTEIN CBG10204"/>
    <property type="match status" value="1"/>
</dbReference>
<accession>A0ABQ9HHB3</accession>
<keyword evidence="2" id="KW-1185">Reference proteome</keyword>
<protein>
    <submittedName>
        <fullName evidence="1">Uncharacterized protein</fullName>
    </submittedName>
</protein>
<sequence length="239" mass="27503">MKGGKSEIRSVVVVRWKSEAPFVIYGQIQRCRQAGRQERSVESGVNASEADSSKRIMSSYERQRVVRDAVQNYHESDNLGHVVEDSSIDDNVDENAKSIPCDKGLSGEDLTVAGNGQYDSPSFTYSIMDFPVLKSYILLVFLANRHKGIRKLARTEYPNLMNQFDLWHLAKILANKIKLSSKDYKRLKKIVSDKQFISDLMHTNWFLHTSNLEDFHNETLKYLPNRKHFSYAEHTLSLK</sequence>
<proteinExistence type="predicted"/>
<dbReference type="Proteomes" id="UP001159363">
    <property type="component" value="Chromosome 4"/>
</dbReference>